<keyword evidence="1" id="KW-0812">Transmembrane</keyword>
<sequence>MGDAMQDTSVGATRLGRVLVASKWAGLVEVAVVFASGIAVILLASNTFGQTPVASIGSVWAANLLMLAIVYWGLRLRGQSWTHLGLDQSLSRWRSAIRVFLQSIVVFVAAIVAFVFAAILMANLLGIPERADMSQYDYLRGNLTLTILALASVYIVSTFAEEVIYRGFMITRISELGAGGRTAGWLAIVSSSIVFGLVHSDWGLAGMVQASFMGLALGISYVVVRRNLWVTILAHGYMDTILVLQMYAGIGS</sequence>
<feature type="transmembrane region" description="Helical" evidence="1">
    <location>
        <begin position="24"/>
        <end position="44"/>
    </location>
</feature>
<keyword evidence="1" id="KW-1133">Transmembrane helix</keyword>
<reference evidence="3 4" key="1">
    <citation type="submission" date="2019-02" db="EMBL/GenBank/DDBJ databases">
        <title>Deep-cultivation of Planctomycetes and their phenomic and genomic characterization uncovers novel biology.</title>
        <authorList>
            <person name="Wiegand S."/>
            <person name="Jogler M."/>
            <person name="Boedeker C."/>
            <person name="Pinto D."/>
            <person name="Vollmers J."/>
            <person name="Rivas-Marin E."/>
            <person name="Kohn T."/>
            <person name="Peeters S.H."/>
            <person name="Heuer A."/>
            <person name="Rast P."/>
            <person name="Oberbeckmann S."/>
            <person name="Bunk B."/>
            <person name="Jeske O."/>
            <person name="Meyerdierks A."/>
            <person name="Storesund J.E."/>
            <person name="Kallscheuer N."/>
            <person name="Luecker S."/>
            <person name="Lage O.M."/>
            <person name="Pohl T."/>
            <person name="Merkel B.J."/>
            <person name="Hornburger P."/>
            <person name="Mueller R.-W."/>
            <person name="Bruemmer F."/>
            <person name="Labrenz M."/>
            <person name="Spormann A.M."/>
            <person name="Op den Camp H."/>
            <person name="Overmann J."/>
            <person name="Amann R."/>
            <person name="Jetten M.S.M."/>
            <person name="Mascher T."/>
            <person name="Medema M.H."/>
            <person name="Devos D.P."/>
            <person name="Kaster A.-K."/>
            <person name="Ovreas L."/>
            <person name="Rohde M."/>
            <person name="Galperin M.Y."/>
            <person name="Jogler C."/>
        </authorList>
    </citation>
    <scope>NUCLEOTIDE SEQUENCE [LARGE SCALE GENOMIC DNA]</scope>
    <source>
        <strain evidence="3 4">TBK1r</strain>
    </source>
</reference>
<evidence type="ECO:0000313" key="3">
    <source>
        <dbReference type="EMBL" id="QDV84543.1"/>
    </source>
</evidence>
<protein>
    <submittedName>
        <fullName evidence="3">CAAX amino terminal protease self-immunity</fullName>
    </submittedName>
</protein>
<dbReference type="Proteomes" id="UP000318081">
    <property type="component" value="Chromosome"/>
</dbReference>
<keyword evidence="3" id="KW-0378">Hydrolase</keyword>
<feature type="transmembrane region" description="Helical" evidence="1">
    <location>
        <begin position="204"/>
        <end position="224"/>
    </location>
</feature>
<feature type="transmembrane region" description="Helical" evidence="1">
    <location>
        <begin position="142"/>
        <end position="164"/>
    </location>
</feature>
<keyword evidence="4" id="KW-1185">Reference proteome</keyword>
<feature type="transmembrane region" description="Helical" evidence="1">
    <location>
        <begin position="95"/>
        <end position="122"/>
    </location>
</feature>
<feature type="transmembrane region" description="Helical" evidence="1">
    <location>
        <begin position="176"/>
        <end position="198"/>
    </location>
</feature>
<feature type="transmembrane region" description="Helical" evidence="1">
    <location>
        <begin position="56"/>
        <end position="74"/>
    </location>
</feature>
<proteinExistence type="predicted"/>
<accession>A0ABX5XR95</accession>
<keyword evidence="1" id="KW-0472">Membrane</keyword>
<dbReference type="InterPro" id="IPR003675">
    <property type="entry name" value="Rce1/LyrA-like_dom"/>
</dbReference>
<gene>
    <name evidence="3" type="ORF">TBK1r_34940</name>
</gene>
<organism evidence="3 4">
    <name type="scientific">Stieleria magnilauensis</name>
    <dbReference type="NCBI Taxonomy" id="2527963"/>
    <lineage>
        <taxon>Bacteria</taxon>
        <taxon>Pseudomonadati</taxon>
        <taxon>Planctomycetota</taxon>
        <taxon>Planctomycetia</taxon>
        <taxon>Pirellulales</taxon>
        <taxon>Pirellulaceae</taxon>
        <taxon>Stieleria</taxon>
    </lineage>
</organism>
<feature type="domain" description="CAAX prenyl protease 2/Lysostaphin resistance protein A-like" evidence="2">
    <location>
        <begin position="146"/>
        <end position="240"/>
    </location>
</feature>
<name>A0ABX5XR95_9BACT</name>
<dbReference type="GO" id="GO:0008233">
    <property type="term" value="F:peptidase activity"/>
    <property type="evidence" value="ECO:0007669"/>
    <property type="project" value="UniProtKB-KW"/>
</dbReference>
<evidence type="ECO:0000259" key="2">
    <source>
        <dbReference type="Pfam" id="PF02517"/>
    </source>
</evidence>
<evidence type="ECO:0000313" key="4">
    <source>
        <dbReference type="Proteomes" id="UP000318081"/>
    </source>
</evidence>
<dbReference type="EMBL" id="CP036432">
    <property type="protein sequence ID" value="QDV84543.1"/>
    <property type="molecule type" value="Genomic_DNA"/>
</dbReference>
<dbReference type="Pfam" id="PF02517">
    <property type="entry name" value="Rce1-like"/>
    <property type="match status" value="1"/>
</dbReference>
<dbReference type="PANTHER" id="PTHR43592">
    <property type="entry name" value="CAAX AMINO TERMINAL PROTEASE"/>
    <property type="match status" value="1"/>
</dbReference>
<dbReference type="GO" id="GO:0006508">
    <property type="term" value="P:proteolysis"/>
    <property type="evidence" value="ECO:0007669"/>
    <property type="project" value="UniProtKB-KW"/>
</dbReference>
<keyword evidence="3" id="KW-0645">Protease</keyword>
<evidence type="ECO:0000256" key="1">
    <source>
        <dbReference type="SAM" id="Phobius"/>
    </source>
</evidence>
<dbReference type="PANTHER" id="PTHR43592:SF15">
    <property type="entry name" value="CAAX AMINO TERMINAL PROTEASE FAMILY PROTEIN"/>
    <property type="match status" value="1"/>
</dbReference>